<feature type="non-terminal residue" evidence="2">
    <location>
        <position position="92"/>
    </location>
</feature>
<evidence type="ECO:0000313" key="2">
    <source>
        <dbReference type="EMBL" id="SVC79046.1"/>
    </source>
</evidence>
<feature type="domain" description="ATP-sulfurylase PUA-like" evidence="1">
    <location>
        <begin position="1"/>
        <end position="91"/>
    </location>
</feature>
<dbReference type="InterPro" id="IPR015947">
    <property type="entry name" value="PUA-like_sf"/>
</dbReference>
<dbReference type="EMBL" id="UINC01111092">
    <property type="protein sequence ID" value="SVC79046.1"/>
    <property type="molecule type" value="Genomic_DNA"/>
</dbReference>
<dbReference type="PANTHER" id="PTHR43509">
    <property type="match status" value="1"/>
</dbReference>
<dbReference type="SUPFAM" id="SSF88697">
    <property type="entry name" value="PUA domain-like"/>
    <property type="match status" value="1"/>
</dbReference>
<dbReference type="Gene3D" id="3.10.400.10">
    <property type="entry name" value="Sulfate adenylyltransferase"/>
    <property type="match status" value="1"/>
</dbReference>
<dbReference type="AlphaFoldDB" id="A0A382Q0T3"/>
<sequence>MDNDELSSVLKRNKLKNDILWTLPILLQVDKNIVKTLPKKGQVLLKRKNDENPFALLEIKKIEKIKDIKKTAVLWFGTSDLKHPGVNKFLSR</sequence>
<protein>
    <recommendedName>
        <fullName evidence="1">ATP-sulfurylase PUA-like domain-containing protein</fullName>
    </recommendedName>
</protein>
<proteinExistence type="predicted"/>
<reference evidence="2" key="1">
    <citation type="submission" date="2018-05" db="EMBL/GenBank/DDBJ databases">
        <authorList>
            <person name="Lanie J.A."/>
            <person name="Ng W.-L."/>
            <person name="Kazmierczak K.M."/>
            <person name="Andrzejewski T.M."/>
            <person name="Davidsen T.M."/>
            <person name="Wayne K.J."/>
            <person name="Tettelin H."/>
            <person name="Glass J.I."/>
            <person name="Rusch D."/>
            <person name="Podicherti R."/>
            <person name="Tsui H.-C.T."/>
            <person name="Winkler M.E."/>
        </authorList>
    </citation>
    <scope>NUCLEOTIDE SEQUENCE</scope>
</reference>
<evidence type="ECO:0000259" key="1">
    <source>
        <dbReference type="Pfam" id="PF14306"/>
    </source>
</evidence>
<name>A0A382Q0T3_9ZZZZ</name>
<organism evidence="2">
    <name type="scientific">marine metagenome</name>
    <dbReference type="NCBI Taxonomy" id="408172"/>
    <lineage>
        <taxon>unclassified sequences</taxon>
        <taxon>metagenomes</taxon>
        <taxon>ecological metagenomes</taxon>
    </lineage>
</organism>
<accession>A0A382Q0T3</accession>
<dbReference type="PANTHER" id="PTHR43509:SF1">
    <property type="entry name" value="SULFATE ADENYLYLTRANSFERASE"/>
    <property type="match status" value="1"/>
</dbReference>
<dbReference type="Pfam" id="PF14306">
    <property type="entry name" value="PUA_2"/>
    <property type="match status" value="1"/>
</dbReference>
<dbReference type="InterPro" id="IPR025980">
    <property type="entry name" value="ATP-Sase_PUA-like_dom"/>
</dbReference>
<gene>
    <name evidence="2" type="ORF">METZ01_LOCUS331900</name>
</gene>